<organism evidence="2 3">
    <name type="scientific">Saponaria officinalis</name>
    <name type="common">Common soapwort</name>
    <name type="synonym">Lychnis saponaria</name>
    <dbReference type="NCBI Taxonomy" id="3572"/>
    <lineage>
        <taxon>Eukaryota</taxon>
        <taxon>Viridiplantae</taxon>
        <taxon>Streptophyta</taxon>
        <taxon>Embryophyta</taxon>
        <taxon>Tracheophyta</taxon>
        <taxon>Spermatophyta</taxon>
        <taxon>Magnoliopsida</taxon>
        <taxon>eudicotyledons</taxon>
        <taxon>Gunneridae</taxon>
        <taxon>Pentapetalae</taxon>
        <taxon>Caryophyllales</taxon>
        <taxon>Caryophyllaceae</taxon>
        <taxon>Caryophylleae</taxon>
        <taxon>Saponaria</taxon>
    </lineage>
</organism>
<evidence type="ECO:0000313" key="3">
    <source>
        <dbReference type="Proteomes" id="UP001443914"/>
    </source>
</evidence>
<sequence length="53" mass="6294">MLLLITKCLFFFYFLECVEIFFDRDGIEATILQRLKSRSVNKSVFDSISLLLR</sequence>
<reference evidence="2" key="1">
    <citation type="submission" date="2024-03" db="EMBL/GenBank/DDBJ databases">
        <title>WGS assembly of Saponaria officinalis var. Norfolk2.</title>
        <authorList>
            <person name="Jenkins J."/>
            <person name="Shu S."/>
            <person name="Grimwood J."/>
            <person name="Barry K."/>
            <person name="Goodstein D."/>
            <person name="Schmutz J."/>
            <person name="Leebens-Mack J."/>
            <person name="Osbourn A."/>
        </authorList>
    </citation>
    <scope>NUCLEOTIDE SEQUENCE [LARGE SCALE GENOMIC DNA]</scope>
    <source>
        <strain evidence="2">JIC</strain>
    </source>
</reference>
<keyword evidence="1" id="KW-0732">Signal</keyword>
<feature type="signal peptide" evidence="1">
    <location>
        <begin position="1"/>
        <end position="17"/>
    </location>
</feature>
<keyword evidence="3" id="KW-1185">Reference proteome</keyword>
<protein>
    <submittedName>
        <fullName evidence="2">Uncharacterized protein</fullName>
    </submittedName>
</protein>
<dbReference type="Proteomes" id="UP001443914">
    <property type="component" value="Unassembled WGS sequence"/>
</dbReference>
<comment type="caution">
    <text evidence="2">The sequence shown here is derived from an EMBL/GenBank/DDBJ whole genome shotgun (WGS) entry which is preliminary data.</text>
</comment>
<dbReference type="EMBL" id="JBDFQZ010000006">
    <property type="protein sequence ID" value="KAK9713998.1"/>
    <property type="molecule type" value="Genomic_DNA"/>
</dbReference>
<accession>A0AAW1K8H8</accession>
<proteinExistence type="predicted"/>
<dbReference type="AlphaFoldDB" id="A0AAW1K8H8"/>
<evidence type="ECO:0000256" key="1">
    <source>
        <dbReference type="SAM" id="SignalP"/>
    </source>
</evidence>
<name>A0AAW1K8H8_SAPOF</name>
<gene>
    <name evidence="2" type="ORF">RND81_06G064400</name>
</gene>
<evidence type="ECO:0000313" key="2">
    <source>
        <dbReference type="EMBL" id="KAK9713998.1"/>
    </source>
</evidence>
<feature type="chain" id="PRO_5043385225" evidence="1">
    <location>
        <begin position="18"/>
        <end position="53"/>
    </location>
</feature>